<sequence length="86" mass="9784">KNLNFIVHAIKTPYYWVWRVKGKVIKKLAPDVADLFNSMEPSCFSIIPFTIDKPRPVPRAFPFVVKKGSNILSTHRSGIPDPVSFN</sequence>
<protein>
    <submittedName>
        <fullName evidence="1">Uncharacterized protein</fullName>
    </submittedName>
</protein>
<dbReference type="EMBL" id="ATBP01000339">
    <property type="protein sequence ID" value="ETR70968.1"/>
    <property type="molecule type" value="Genomic_DNA"/>
</dbReference>
<organism evidence="1 2">
    <name type="scientific">Candidatus Magnetoglobus multicellularis str. Araruama</name>
    <dbReference type="NCBI Taxonomy" id="890399"/>
    <lineage>
        <taxon>Bacteria</taxon>
        <taxon>Pseudomonadati</taxon>
        <taxon>Thermodesulfobacteriota</taxon>
        <taxon>Desulfobacteria</taxon>
        <taxon>Desulfobacterales</taxon>
        <taxon>Desulfobacteraceae</taxon>
        <taxon>Candidatus Magnetoglobus</taxon>
    </lineage>
</organism>
<feature type="non-terminal residue" evidence="1">
    <location>
        <position position="1"/>
    </location>
</feature>
<comment type="caution">
    <text evidence="1">The sequence shown here is derived from an EMBL/GenBank/DDBJ whole genome shotgun (WGS) entry which is preliminary data.</text>
</comment>
<reference evidence="2" key="1">
    <citation type="submission" date="2012-11" db="EMBL/GenBank/DDBJ databases">
        <authorList>
            <person name="Lucero-Rivera Y.E."/>
            <person name="Tovar-Ramirez D."/>
        </authorList>
    </citation>
    <scope>NUCLEOTIDE SEQUENCE [LARGE SCALE GENOMIC DNA]</scope>
    <source>
        <strain evidence="2">Araruama</strain>
    </source>
</reference>
<dbReference type="Proteomes" id="UP000189670">
    <property type="component" value="Unassembled WGS sequence"/>
</dbReference>
<dbReference type="AlphaFoldDB" id="A0A1V1P843"/>
<evidence type="ECO:0000313" key="1">
    <source>
        <dbReference type="EMBL" id="ETR70968.1"/>
    </source>
</evidence>
<gene>
    <name evidence="1" type="ORF">OMM_08424</name>
</gene>
<name>A0A1V1P843_9BACT</name>
<proteinExistence type="predicted"/>
<accession>A0A1V1P843</accession>
<evidence type="ECO:0000313" key="2">
    <source>
        <dbReference type="Proteomes" id="UP000189670"/>
    </source>
</evidence>